<proteinExistence type="predicted"/>
<accession>A0A3M7PDB4</accession>
<gene>
    <name evidence="1" type="ORF">BpHYR1_048752</name>
</gene>
<sequence length="109" mass="12865">MKIARLLKQTINQIRIFANAPKLAYFYIYFLNADGACIARIDLSELVSSFERKKETFDSTQVCVNRFLDNNMLIDEHRSAKMRQFVIKKKIKSSEKLSIKYINFHLKEL</sequence>
<evidence type="ECO:0000313" key="2">
    <source>
        <dbReference type="Proteomes" id="UP000276133"/>
    </source>
</evidence>
<organism evidence="1 2">
    <name type="scientific">Brachionus plicatilis</name>
    <name type="common">Marine rotifer</name>
    <name type="synonym">Brachionus muelleri</name>
    <dbReference type="NCBI Taxonomy" id="10195"/>
    <lineage>
        <taxon>Eukaryota</taxon>
        <taxon>Metazoa</taxon>
        <taxon>Spiralia</taxon>
        <taxon>Gnathifera</taxon>
        <taxon>Rotifera</taxon>
        <taxon>Eurotatoria</taxon>
        <taxon>Monogononta</taxon>
        <taxon>Pseudotrocha</taxon>
        <taxon>Ploima</taxon>
        <taxon>Brachionidae</taxon>
        <taxon>Brachionus</taxon>
    </lineage>
</organism>
<evidence type="ECO:0000313" key="1">
    <source>
        <dbReference type="EMBL" id="RMZ97096.1"/>
    </source>
</evidence>
<dbReference type="AlphaFoldDB" id="A0A3M7PDB4"/>
<reference evidence="1 2" key="1">
    <citation type="journal article" date="2018" name="Sci. Rep.">
        <title>Genomic signatures of local adaptation to the degree of environmental predictability in rotifers.</title>
        <authorList>
            <person name="Franch-Gras L."/>
            <person name="Hahn C."/>
            <person name="Garcia-Roger E.M."/>
            <person name="Carmona M.J."/>
            <person name="Serra M."/>
            <person name="Gomez A."/>
        </authorList>
    </citation>
    <scope>NUCLEOTIDE SEQUENCE [LARGE SCALE GENOMIC DNA]</scope>
    <source>
        <strain evidence="1">HYR1</strain>
    </source>
</reference>
<dbReference type="Proteomes" id="UP000276133">
    <property type="component" value="Unassembled WGS sequence"/>
</dbReference>
<comment type="caution">
    <text evidence="1">The sequence shown here is derived from an EMBL/GenBank/DDBJ whole genome shotgun (WGS) entry which is preliminary data.</text>
</comment>
<dbReference type="EMBL" id="REGN01011651">
    <property type="protein sequence ID" value="RMZ97096.1"/>
    <property type="molecule type" value="Genomic_DNA"/>
</dbReference>
<name>A0A3M7PDB4_BRAPC</name>
<keyword evidence="2" id="KW-1185">Reference proteome</keyword>
<protein>
    <submittedName>
        <fullName evidence="1">Uncharacterized protein</fullName>
    </submittedName>
</protein>